<dbReference type="InterPro" id="IPR007344">
    <property type="entry name" value="GrpB/CoaE"/>
</dbReference>
<name>A0A0F7VIP2_PENBI</name>
<dbReference type="EMBL" id="CDHK01000004">
    <property type="protein sequence ID" value="CEO60310.1"/>
    <property type="molecule type" value="Genomic_DNA"/>
</dbReference>
<dbReference type="PANTHER" id="PTHR34822:SF1">
    <property type="entry name" value="GRPB FAMILY PROTEIN"/>
    <property type="match status" value="1"/>
</dbReference>
<reference evidence="2" key="1">
    <citation type="journal article" date="2015" name="Genome Announc.">
        <title>Draft genome sequence of the fungus Penicillium brasilianum MG11.</title>
        <authorList>
            <person name="Horn F."/>
            <person name="Linde J."/>
            <person name="Mattern D.J."/>
            <person name="Walther G."/>
            <person name="Guthke R."/>
            <person name="Brakhage A.A."/>
            <person name="Valiante V."/>
        </authorList>
    </citation>
    <scope>NUCLEOTIDE SEQUENCE [LARGE SCALE GENOMIC DNA]</scope>
    <source>
        <strain evidence="2">MG11</strain>
    </source>
</reference>
<dbReference type="SUPFAM" id="SSF81301">
    <property type="entry name" value="Nucleotidyltransferase"/>
    <property type="match status" value="1"/>
</dbReference>
<dbReference type="Proteomes" id="UP000042958">
    <property type="component" value="Unassembled WGS sequence"/>
</dbReference>
<sequence>MKVILESYNPEWPLKFRQVQGQLLSILKDVPIISIEHVGSTSIPSMKAKPVLDIDIIVPASSLSAARSALSDAGYTDCGEIDIPGRVAFRQPEYGNLDAAHGAGVPGELRRHTYVVVEGCLALRNHLDVKRVLLEDQALREEYARVKCNLVDKDLEHMGQYVAGKTEVLCKILRKAGWSEEELDPVIEANR</sequence>
<dbReference type="InterPro" id="IPR043519">
    <property type="entry name" value="NT_sf"/>
</dbReference>
<evidence type="ECO:0000313" key="2">
    <source>
        <dbReference type="Proteomes" id="UP000042958"/>
    </source>
</evidence>
<accession>A0A0F7VIP2</accession>
<dbReference type="PANTHER" id="PTHR34822">
    <property type="entry name" value="GRPB DOMAIN PROTEIN (AFU_ORTHOLOGUE AFUA_1G01530)"/>
    <property type="match status" value="1"/>
</dbReference>
<protein>
    <recommendedName>
        <fullName evidence="3">GrpB domain protein</fullName>
    </recommendedName>
</protein>
<proteinExistence type="predicted"/>
<dbReference type="OrthoDB" id="630895at2759"/>
<organism evidence="1 2">
    <name type="scientific">Penicillium brasilianum</name>
    <dbReference type="NCBI Taxonomy" id="104259"/>
    <lineage>
        <taxon>Eukaryota</taxon>
        <taxon>Fungi</taxon>
        <taxon>Dikarya</taxon>
        <taxon>Ascomycota</taxon>
        <taxon>Pezizomycotina</taxon>
        <taxon>Eurotiomycetes</taxon>
        <taxon>Eurotiomycetidae</taxon>
        <taxon>Eurotiales</taxon>
        <taxon>Aspergillaceae</taxon>
        <taxon>Penicillium</taxon>
    </lineage>
</organism>
<dbReference type="AlphaFoldDB" id="A0A0F7VIP2"/>
<keyword evidence="2" id="KW-1185">Reference proteome</keyword>
<gene>
    <name evidence="1" type="ORF">PMG11_04942</name>
</gene>
<dbReference type="Gene3D" id="3.30.460.10">
    <property type="entry name" value="Beta Polymerase, domain 2"/>
    <property type="match status" value="1"/>
</dbReference>
<evidence type="ECO:0000313" key="1">
    <source>
        <dbReference type="EMBL" id="CEO60310.1"/>
    </source>
</evidence>
<dbReference type="Pfam" id="PF04229">
    <property type="entry name" value="GrpB"/>
    <property type="match status" value="1"/>
</dbReference>
<evidence type="ECO:0008006" key="3">
    <source>
        <dbReference type="Google" id="ProtNLM"/>
    </source>
</evidence>